<reference evidence="4" key="1">
    <citation type="submission" date="2021-08" db="EMBL/GenBank/DDBJ databases">
        <title>WGS assembly of Ceratopteris richardii.</title>
        <authorList>
            <person name="Marchant D.B."/>
            <person name="Chen G."/>
            <person name="Jenkins J."/>
            <person name="Shu S."/>
            <person name="Leebens-Mack J."/>
            <person name="Grimwood J."/>
            <person name="Schmutz J."/>
            <person name="Soltis P."/>
            <person name="Soltis D."/>
            <person name="Chen Z.-H."/>
        </authorList>
    </citation>
    <scope>NUCLEOTIDE SEQUENCE</scope>
    <source>
        <strain evidence="4">Whitten #5841</strain>
        <tissue evidence="4">Leaf</tissue>
    </source>
</reference>
<keyword evidence="5" id="KW-1185">Reference proteome</keyword>
<evidence type="ECO:0000313" key="5">
    <source>
        <dbReference type="Proteomes" id="UP000825935"/>
    </source>
</evidence>
<dbReference type="SUPFAM" id="SSF48371">
    <property type="entry name" value="ARM repeat"/>
    <property type="match status" value="1"/>
</dbReference>
<organism evidence="4 5">
    <name type="scientific">Ceratopteris richardii</name>
    <name type="common">Triangle waterfern</name>
    <dbReference type="NCBI Taxonomy" id="49495"/>
    <lineage>
        <taxon>Eukaryota</taxon>
        <taxon>Viridiplantae</taxon>
        <taxon>Streptophyta</taxon>
        <taxon>Embryophyta</taxon>
        <taxon>Tracheophyta</taxon>
        <taxon>Polypodiopsida</taxon>
        <taxon>Polypodiidae</taxon>
        <taxon>Polypodiales</taxon>
        <taxon>Pteridineae</taxon>
        <taxon>Pteridaceae</taxon>
        <taxon>Parkerioideae</taxon>
        <taxon>Ceratopteris</taxon>
    </lineage>
</organism>
<dbReference type="Gene3D" id="1.25.10.10">
    <property type="entry name" value="Leucine-rich Repeat Variant"/>
    <property type="match status" value="1"/>
</dbReference>
<dbReference type="Pfam" id="PF12295">
    <property type="entry name" value="Symplekin_C"/>
    <property type="match status" value="1"/>
</dbReference>
<proteinExistence type="predicted"/>
<dbReference type="InterPro" id="IPR011989">
    <property type="entry name" value="ARM-like"/>
</dbReference>
<gene>
    <name evidence="4" type="ORF">KP509_01G050700</name>
</gene>
<evidence type="ECO:0000259" key="3">
    <source>
        <dbReference type="Pfam" id="PF12295"/>
    </source>
</evidence>
<comment type="caution">
    <text evidence="4">The sequence shown here is derived from an EMBL/GenBank/DDBJ whole genome shotgun (WGS) entry which is preliminary data.</text>
</comment>
<dbReference type="PANTHER" id="PTHR47184">
    <property type="entry name" value="PHOSPHATIDYLINOSITOL 3-AND 4-KINASE FAMILY PROTEIN-RELATED"/>
    <property type="match status" value="1"/>
</dbReference>
<dbReference type="OrthoDB" id="331600at2759"/>
<dbReference type="InterPro" id="IPR022075">
    <property type="entry name" value="Symplekin_C"/>
</dbReference>
<dbReference type="Pfam" id="PF11935">
    <property type="entry name" value="SYMPK_PTA1_N"/>
    <property type="match status" value="1"/>
</dbReference>
<evidence type="ECO:0000313" key="4">
    <source>
        <dbReference type="EMBL" id="KAH7446301.1"/>
    </source>
</evidence>
<feature type="domain" description="Symplekin/Pta1 N-terminal" evidence="2">
    <location>
        <begin position="104"/>
        <end position="316"/>
    </location>
</feature>
<feature type="region of interest" description="Disordered" evidence="1">
    <location>
        <begin position="507"/>
        <end position="549"/>
    </location>
</feature>
<dbReference type="EMBL" id="CM035406">
    <property type="protein sequence ID" value="KAH7446301.1"/>
    <property type="molecule type" value="Genomic_DNA"/>
</dbReference>
<evidence type="ECO:0008006" key="6">
    <source>
        <dbReference type="Google" id="ProtNLM"/>
    </source>
</evidence>
<name>A0A8T2VCV8_CERRI</name>
<evidence type="ECO:0000256" key="1">
    <source>
        <dbReference type="SAM" id="MobiDB-lite"/>
    </source>
</evidence>
<protein>
    <recommendedName>
        <fullName evidence="6">Symplekin</fullName>
    </recommendedName>
</protein>
<accession>A0A8T2VCV8</accession>
<dbReference type="InterPro" id="IPR032460">
    <property type="entry name" value="Symplekin/Pta1_N"/>
</dbReference>
<feature type="domain" description="Symplekin C-terminal" evidence="3">
    <location>
        <begin position="1123"/>
        <end position="1301"/>
    </location>
</feature>
<feature type="compositionally biased region" description="Basic and acidic residues" evidence="1">
    <location>
        <begin position="522"/>
        <end position="539"/>
    </location>
</feature>
<dbReference type="InterPro" id="IPR016024">
    <property type="entry name" value="ARM-type_fold"/>
</dbReference>
<dbReference type="Proteomes" id="UP000825935">
    <property type="component" value="Chromosome 1"/>
</dbReference>
<dbReference type="PANTHER" id="PTHR47184:SF3">
    <property type="entry name" value="PHOSPHATIDYLINOSITOL 3-AND 4-KINASE FAMILY PROTEIN-RELATED"/>
    <property type="match status" value="1"/>
</dbReference>
<evidence type="ECO:0000259" key="2">
    <source>
        <dbReference type="Pfam" id="PF11935"/>
    </source>
</evidence>
<sequence>MVGVMSGGRGAFREQVMSLLHDAKLQEDTAAKMDMMGRVKDILLSRDSSLLAEFVPHILEFHYDAVSEVRSTVAEIMEEIALKYQDSVPLVVPVLETLMQDNIPAVVRCAVRVGSNIFCNIFRQVAMQGIFVGHVEKSLERSWSCATKLKDSICSIGKEHVNGGVRFMTFKFLETMIFLFTPDPNLPAESPLQQNWDGRTFNISWIMQGHPILDTESLGQEADRYLTYLLEQVSDETFVRLSGPVAIVLVTSLSTIAKQRPDIYRRITPALTRLGSVCEEIKGPQRASIIHALRSCLVALLRCAHSVTGNWRELLVTVLKAMNAGDLADAAIRQTDRMLRNAERERAFRDYHLSKKDKLHPVDYKRPLQENGSVPSLLNVNSAKRLRATAENSVTSSQDIKIISDAEGTGSTQNPVGLNVDSKLTPLQQMIAMIGALVAKGERAASSIEILITSLPPDMLADVVIENMKNLPTSPPALPSVANVAGSSDAQANMTGSLKADEAPALPPVNIAESPKSVQTAADHRRDPRRDPRRMDPRRSAVPVGGSRQTVSVAAKLEEPVVEPSCSSSGLASTLVLATVTPVPDSTAPVLDIPSVHLEVPEVREEVVSRSITVQPNGSSWREAEISLDQKAFDIPSDSRNENVGVSADSSGTLQLESVALPAASSLVAEPSSIPGPLNTDSQISAAQCTDTAVSPVSFVPTVQVEPIISDQVRSEAVHTLSSTSMAGPAPATPFVPLNDSQQLALWKVLFLRILEKHVVPESACSSNLRFSLLPRLISQCIADEEAIMILQDFILADYHNHKGHELTMHMLYQLYGDKTSGDRAIVASKVYDDFLIAVAQGIRETLPPTDKSLSRLFSEAPMIPVGALKWLESICNPSGTDVVNGERIFQGLSAVWILILLRPPLRAECLEIALKCAVHEVDEVRTKAIRLVANKLYPLPYNSQRIEDFAMSMLYDVVGREHNEEGVKSLGCEAVPQRQPTLQVVNDGEDSLATADKQAMHGNSVQQDRHQGGKVNLSIGEAQRCMSLYFALCTKKVSLLRHLFEMYENAPKAVKQAAHRNMPVLIRTIGSNSSDLLQLLSDPPHGSKNLILLVLHLLTEADPPSHDLIAIVKQLYESKIKDARLLTPILSSLSKAEVLPIFPHLVALPTEDFKAALDRILQGSVHTGPALTPAEVLVAIHAIDPERDHIPLAMVKDACSVCFQQRTVFTQQVLAKVLNQLVEQTPIPMLFMRTVILAVGTFRSLVSFVMEILSRLVSKQIWKWPNLWIGFLKCADQTQPHSFHVLLQLPAVQLDKALHKHPNLRAPLTNYASKPTVRSNLARPVLVVLGLIQDGVSSDPASHSQAVPNATTTILENQIRETTTS</sequence>